<dbReference type="Proteomes" id="UP000565719">
    <property type="component" value="Unassembled WGS sequence"/>
</dbReference>
<sequence>MTTARKQLVSPDVTSYYHCVSRCVRRSFLCGEDAVTQKNYEHR</sequence>
<dbReference type="AlphaFoldDB" id="A0A7Y4A429"/>
<proteinExistence type="predicted"/>
<feature type="non-terminal residue" evidence="1">
    <location>
        <position position="43"/>
    </location>
</feature>
<protein>
    <submittedName>
        <fullName evidence="1">Transposase</fullName>
    </submittedName>
</protein>
<evidence type="ECO:0000313" key="1">
    <source>
        <dbReference type="EMBL" id="NOH73469.1"/>
    </source>
</evidence>
<name>A0A7Y4A429_9VIBR</name>
<evidence type="ECO:0000313" key="2">
    <source>
        <dbReference type="Proteomes" id="UP000565719"/>
    </source>
</evidence>
<organism evidence="1 2">
    <name type="scientific">Vibrio pectenicida</name>
    <dbReference type="NCBI Taxonomy" id="62763"/>
    <lineage>
        <taxon>Bacteria</taxon>
        <taxon>Pseudomonadati</taxon>
        <taxon>Pseudomonadota</taxon>
        <taxon>Gammaproteobacteria</taxon>
        <taxon>Vibrionales</taxon>
        <taxon>Vibrionaceae</taxon>
        <taxon>Vibrio</taxon>
    </lineage>
</organism>
<comment type="caution">
    <text evidence="1">The sequence shown here is derived from an EMBL/GenBank/DDBJ whole genome shotgun (WGS) entry which is preliminary data.</text>
</comment>
<dbReference type="EMBL" id="VTXC01000127">
    <property type="protein sequence ID" value="NOH73469.1"/>
    <property type="molecule type" value="Genomic_DNA"/>
</dbReference>
<reference evidence="1 2" key="1">
    <citation type="submission" date="2019-09" db="EMBL/GenBank/DDBJ databases">
        <title>Draft genome sequencing and comparative genomics of hatchery-associated Vibrios.</title>
        <authorList>
            <person name="Kehlet-Delgado H."/>
            <person name="Mueller R.S."/>
        </authorList>
    </citation>
    <scope>NUCLEOTIDE SEQUENCE [LARGE SCALE GENOMIC DNA]</scope>
    <source>
        <strain evidence="1 2">99-46-Y</strain>
    </source>
</reference>
<gene>
    <name evidence="1" type="ORF">F0225_19370</name>
</gene>
<accession>A0A7Y4A429</accession>